<reference evidence="1" key="2">
    <citation type="submission" date="2021-04" db="EMBL/GenBank/DDBJ databases">
        <authorList>
            <person name="Gilroy R."/>
        </authorList>
    </citation>
    <scope>NUCLEOTIDE SEQUENCE</scope>
    <source>
        <strain evidence="1">ChiHjej12B11-9795</strain>
    </source>
</reference>
<dbReference type="NCBIfam" id="TIGR04150">
    <property type="entry name" value="pseudo_rSAM_GG"/>
    <property type="match status" value="1"/>
</dbReference>
<evidence type="ECO:0000313" key="1">
    <source>
        <dbReference type="EMBL" id="HJA85882.1"/>
    </source>
</evidence>
<dbReference type="Proteomes" id="UP000823862">
    <property type="component" value="Unassembled WGS sequence"/>
</dbReference>
<name>A0A9D2HXW2_9BACE</name>
<dbReference type="EMBL" id="DWZI01000036">
    <property type="protein sequence ID" value="HJA85882.1"/>
    <property type="molecule type" value="Genomic_DNA"/>
</dbReference>
<reference evidence="1" key="1">
    <citation type="journal article" date="2021" name="PeerJ">
        <title>Extensive microbial diversity within the chicken gut microbiome revealed by metagenomics and culture.</title>
        <authorList>
            <person name="Gilroy R."/>
            <person name="Ravi A."/>
            <person name="Getino M."/>
            <person name="Pursley I."/>
            <person name="Horton D.L."/>
            <person name="Alikhan N.F."/>
            <person name="Baker D."/>
            <person name="Gharbi K."/>
            <person name="Hall N."/>
            <person name="Watson M."/>
            <person name="Adriaenssens E.M."/>
            <person name="Foster-Nyarko E."/>
            <person name="Jarju S."/>
            <person name="Secka A."/>
            <person name="Antonio M."/>
            <person name="Oren A."/>
            <person name="Chaudhuri R.R."/>
            <person name="La Ragione R."/>
            <person name="Hildebrand F."/>
            <person name="Pallen M.J."/>
        </authorList>
    </citation>
    <scope>NUCLEOTIDE SEQUENCE</scope>
    <source>
        <strain evidence="1">ChiHjej12B11-9795</strain>
    </source>
</reference>
<gene>
    <name evidence="1" type="ORF">H9950_06795</name>
</gene>
<comment type="caution">
    <text evidence="1">The sequence shown here is derived from an EMBL/GenBank/DDBJ whole genome shotgun (WGS) entry which is preliminary data.</text>
</comment>
<protein>
    <submittedName>
        <fullName evidence="1">TIGR04150 pseudo-rSAM protein</fullName>
    </submittedName>
</protein>
<dbReference type="InterPro" id="IPR026418">
    <property type="entry name" value="Pseudo_rSAM"/>
</dbReference>
<evidence type="ECO:0000313" key="2">
    <source>
        <dbReference type="Proteomes" id="UP000823862"/>
    </source>
</evidence>
<organism evidence="1 2">
    <name type="scientific">Candidatus Bacteroides avicola</name>
    <dbReference type="NCBI Taxonomy" id="2838468"/>
    <lineage>
        <taxon>Bacteria</taxon>
        <taxon>Pseudomonadati</taxon>
        <taxon>Bacteroidota</taxon>
        <taxon>Bacteroidia</taxon>
        <taxon>Bacteroidales</taxon>
        <taxon>Bacteroidaceae</taxon>
        <taxon>Bacteroides</taxon>
    </lineage>
</organism>
<proteinExistence type="predicted"/>
<accession>A0A9D2HXW2</accession>
<dbReference type="AlphaFoldDB" id="A0A9D2HXW2"/>
<sequence>MKKYDWFSLHPSCFLWLKGTEGLVYNAENGAKVRFRNTGRVAEVADRLSHPENLYVVRLDEEQCRDRELTAWMEEIEAKGCGVRVPDDGQHARPLSLPPVLRVQDEAEYYRWEHRQGIDGNVLDNLHRLVFHLNGSRHGNDGYTRQLPAYPTTQAAALSPDEVRRFVRNARLSPFLSEIVLTGHPFAVAEGKELAQALQEVCPVTVCCTQADALEHPEEARAWAASLHLDIAVTDYGQTAALPRDASLTCLIASESDAGQATALEEEGGFRAVAFVPVYTGDNDAFMASCVYVDADGLWQSAPGKQEIFIRQKLNIYDFGRLIVMPDGQVYANPNTEALGNIRETPHRLVYREITEGHSWLRVRDSRPCCDCIWQWLCPSPSTYGQVLGRDNLCHI</sequence>